<dbReference type="SUPFAM" id="SSF46626">
    <property type="entry name" value="Cytochrome c"/>
    <property type="match status" value="1"/>
</dbReference>
<gene>
    <name evidence="2" type="ORF">EHW67_16480</name>
</gene>
<dbReference type="Proteomes" id="UP000267585">
    <property type="component" value="Unassembled WGS sequence"/>
</dbReference>
<organism evidence="2 3">
    <name type="scientific">Arenibacter aquaticus</name>
    <dbReference type="NCBI Taxonomy" id="2489054"/>
    <lineage>
        <taxon>Bacteria</taxon>
        <taxon>Pseudomonadati</taxon>
        <taxon>Bacteroidota</taxon>
        <taxon>Flavobacteriia</taxon>
        <taxon>Flavobacteriales</taxon>
        <taxon>Flavobacteriaceae</taxon>
        <taxon>Arenibacter</taxon>
    </lineage>
</organism>
<keyword evidence="1" id="KW-0812">Transmembrane</keyword>
<keyword evidence="1" id="KW-1133">Transmembrane helix</keyword>
<dbReference type="GO" id="GO:0009055">
    <property type="term" value="F:electron transfer activity"/>
    <property type="evidence" value="ECO:0007669"/>
    <property type="project" value="InterPro"/>
</dbReference>
<keyword evidence="1" id="KW-0472">Membrane</keyword>
<comment type="caution">
    <text evidence="2">The sequence shown here is derived from an EMBL/GenBank/DDBJ whole genome shotgun (WGS) entry which is preliminary data.</text>
</comment>
<dbReference type="InterPro" id="IPR036909">
    <property type="entry name" value="Cyt_c-like_dom_sf"/>
</dbReference>
<evidence type="ECO:0000256" key="1">
    <source>
        <dbReference type="SAM" id="Phobius"/>
    </source>
</evidence>
<protein>
    <submittedName>
        <fullName evidence="2">Monoheme cytochrome C</fullName>
    </submittedName>
</protein>
<evidence type="ECO:0000313" key="3">
    <source>
        <dbReference type="Proteomes" id="UP000267585"/>
    </source>
</evidence>
<proteinExistence type="predicted"/>
<evidence type="ECO:0000313" key="2">
    <source>
        <dbReference type="EMBL" id="RTE51807.1"/>
    </source>
</evidence>
<dbReference type="EMBL" id="RQPJ01000021">
    <property type="protein sequence ID" value="RTE51807.1"/>
    <property type="molecule type" value="Genomic_DNA"/>
</dbReference>
<dbReference type="GO" id="GO:0020037">
    <property type="term" value="F:heme binding"/>
    <property type="evidence" value="ECO:0007669"/>
    <property type="project" value="InterPro"/>
</dbReference>
<name>A0A3S0CHZ3_9FLAO</name>
<dbReference type="Gene3D" id="1.10.760.10">
    <property type="entry name" value="Cytochrome c-like domain"/>
    <property type="match status" value="1"/>
</dbReference>
<accession>A0A3S0CHZ3</accession>
<dbReference type="RefSeq" id="WP_126163492.1">
    <property type="nucleotide sequence ID" value="NZ_RQPJ01000021.1"/>
</dbReference>
<reference evidence="2 3" key="1">
    <citation type="submission" date="2018-11" db="EMBL/GenBank/DDBJ databases">
        <title>Arenibacter aquaticus sp.nov., a marine bacterium isolated from surface seawater in the South China Sea.</title>
        <authorList>
            <person name="Guo J."/>
            <person name="Sun J."/>
        </authorList>
    </citation>
    <scope>NUCLEOTIDE SEQUENCE [LARGE SCALE GENOMIC DNA]</scope>
    <source>
        <strain evidence="2 3">GUO666</strain>
    </source>
</reference>
<keyword evidence="3" id="KW-1185">Reference proteome</keyword>
<sequence>MDKKDNFRKQVRSFYSVLLTSFIMVMLIGILGVTYMINPSAFSFKENGPSSEMVSKNAEDEDWDKIENGIHLRTGLKDADGLMAVVNNCTNCHSAKLVMQNRMNEERWVETIRWMQETQNLWDLGENEKVIVDYLVTNYPPKSKGRREALTNIEWYPLEDK</sequence>
<dbReference type="OrthoDB" id="9805828at2"/>
<feature type="transmembrane region" description="Helical" evidence="1">
    <location>
        <begin position="12"/>
        <end position="37"/>
    </location>
</feature>
<dbReference type="AlphaFoldDB" id="A0A3S0CHZ3"/>